<name>A0A509E853_9HYPH</name>
<gene>
    <name evidence="8" type="primary">birA</name>
    <name evidence="8" type="ORF">MET9862_00936</name>
</gene>
<dbReference type="PANTHER" id="PTHR12835:SF5">
    <property type="entry name" value="BIOTIN--PROTEIN LIGASE"/>
    <property type="match status" value="1"/>
</dbReference>
<keyword evidence="1 8" id="KW-0436">Ligase</keyword>
<dbReference type="Pfam" id="PF03099">
    <property type="entry name" value="BPL_LplA_LipB"/>
    <property type="match status" value="1"/>
</dbReference>
<organism evidence="8 9">
    <name type="scientific">Methylobacterium symbioticum</name>
    <dbReference type="NCBI Taxonomy" id="2584084"/>
    <lineage>
        <taxon>Bacteria</taxon>
        <taxon>Pseudomonadati</taxon>
        <taxon>Pseudomonadota</taxon>
        <taxon>Alphaproteobacteria</taxon>
        <taxon>Hyphomicrobiales</taxon>
        <taxon>Methylobacteriaceae</taxon>
        <taxon>Methylobacterium</taxon>
    </lineage>
</organism>
<evidence type="ECO:0000313" key="9">
    <source>
        <dbReference type="Proteomes" id="UP000410984"/>
    </source>
</evidence>
<dbReference type="InterPro" id="IPR045864">
    <property type="entry name" value="aa-tRNA-synth_II/BPL/LPL"/>
</dbReference>
<dbReference type="Gene3D" id="3.30.930.10">
    <property type="entry name" value="Bira Bifunctional Protein, Domain 2"/>
    <property type="match status" value="1"/>
</dbReference>
<comment type="catalytic activity">
    <reaction evidence="6">
        <text>biotin + L-lysyl-[protein] + ATP = N(6)-biotinyl-L-lysyl-[protein] + AMP + diphosphate + H(+)</text>
        <dbReference type="Rhea" id="RHEA:11756"/>
        <dbReference type="Rhea" id="RHEA-COMP:9752"/>
        <dbReference type="Rhea" id="RHEA-COMP:10505"/>
        <dbReference type="ChEBI" id="CHEBI:15378"/>
        <dbReference type="ChEBI" id="CHEBI:29969"/>
        <dbReference type="ChEBI" id="CHEBI:30616"/>
        <dbReference type="ChEBI" id="CHEBI:33019"/>
        <dbReference type="ChEBI" id="CHEBI:57586"/>
        <dbReference type="ChEBI" id="CHEBI:83144"/>
        <dbReference type="ChEBI" id="CHEBI:456215"/>
        <dbReference type="EC" id="6.3.4.15"/>
    </reaction>
</comment>
<dbReference type="SUPFAM" id="SSF50037">
    <property type="entry name" value="C-terminal domain of transcriptional repressors"/>
    <property type="match status" value="1"/>
</dbReference>
<keyword evidence="9" id="KW-1185">Reference proteome</keyword>
<dbReference type="GO" id="GO:0004077">
    <property type="term" value="F:biotin--[biotin carboxyl-carrier protein] ligase activity"/>
    <property type="evidence" value="ECO:0007669"/>
    <property type="project" value="UniProtKB-EC"/>
</dbReference>
<proteinExistence type="predicted"/>
<evidence type="ECO:0000259" key="7">
    <source>
        <dbReference type="PROSITE" id="PS51733"/>
    </source>
</evidence>
<evidence type="ECO:0000313" key="8">
    <source>
        <dbReference type="EMBL" id="VUD70371.1"/>
    </source>
</evidence>
<keyword evidence="4" id="KW-0092">Biotin</keyword>
<dbReference type="PROSITE" id="PS51733">
    <property type="entry name" value="BPL_LPL_CATALYTIC"/>
    <property type="match status" value="1"/>
</dbReference>
<dbReference type="OrthoDB" id="9807064at2"/>
<dbReference type="EC" id="6.3.4.15" evidence="5"/>
<accession>A0A509E853</accession>
<dbReference type="SUPFAM" id="SSF55681">
    <property type="entry name" value="Class II aaRS and biotin synthetases"/>
    <property type="match status" value="1"/>
</dbReference>
<evidence type="ECO:0000256" key="3">
    <source>
        <dbReference type="ARBA" id="ARBA00022840"/>
    </source>
</evidence>
<dbReference type="InterPro" id="IPR008988">
    <property type="entry name" value="Transcriptional_repressor_C"/>
</dbReference>
<dbReference type="PANTHER" id="PTHR12835">
    <property type="entry name" value="BIOTIN PROTEIN LIGASE"/>
    <property type="match status" value="1"/>
</dbReference>
<dbReference type="CDD" id="cd16442">
    <property type="entry name" value="BPL"/>
    <property type="match status" value="1"/>
</dbReference>
<dbReference type="InterPro" id="IPR004143">
    <property type="entry name" value="BPL_LPL_catalytic"/>
</dbReference>
<reference evidence="8 9" key="1">
    <citation type="submission" date="2019-06" db="EMBL/GenBank/DDBJ databases">
        <authorList>
            <person name="Rodrigo-Torres L."/>
            <person name="Arahal R. D."/>
            <person name="Lucena T."/>
        </authorList>
    </citation>
    <scope>NUCLEOTIDE SEQUENCE [LARGE SCALE GENOMIC DNA]</scope>
    <source>
        <strain evidence="8 9">SB0023/3</strain>
    </source>
</reference>
<dbReference type="InterPro" id="IPR003142">
    <property type="entry name" value="BPL_C"/>
</dbReference>
<keyword evidence="2" id="KW-0547">Nucleotide-binding</keyword>
<sequence>MALARAGEAGPLWIAARRQEAGRGRRGNVWDSVPGNLAASVLWPATGIEPEQLATLGFVAGGALTEALGAACGTAPDVTEAGAERPFRLKWPNDVLIGSAKLAGILLETETLPGRRRAVVIGFGVNVAGVPATQIDRAASLAGSGYVTDAGALLAHLSDRFAAVASAWDRGRGFAGIRQRWLARAAGLGGPIAVETGTVTLRGRFDGIDEGGRLVIHAPDDTRHTVTAGEVHFGTAATAA</sequence>
<evidence type="ECO:0000256" key="2">
    <source>
        <dbReference type="ARBA" id="ARBA00022741"/>
    </source>
</evidence>
<dbReference type="Pfam" id="PF02237">
    <property type="entry name" value="BPL_C"/>
    <property type="match status" value="1"/>
</dbReference>
<evidence type="ECO:0000256" key="4">
    <source>
        <dbReference type="ARBA" id="ARBA00023267"/>
    </source>
</evidence>
<dbReference type="EMBL" id="CABFPH010000008">
    <property type="protein sequence ID" value="VUD70371.1"/>
    <property type="molecule type" value="Genomic_DNA"/>
</dbReference>
<protein>
    <recommendedName>
        <fullName evidence="5">biotin--[biotin carboxyl-carrier protein] ligase</fullName>
        <ecNumber evidence="5">6.3.4.15</ecNumber>
    </recommendedName>
</protein>
<dbReference type="AlphaFoldDB" id="A0A509E853"/>
<feature type="domain" description="BPL/LPL catalytic" evidence="7">
    <location>
        <begin position="1"/>
        <end position="169"/>
    </location>
</feature>
<dbReference type="Gene3D" id="2.30.30.100">
    <property type="match status" value="1"/>
</dbReference>
<dbReference type="NCBIfam" id="TIGR00121">
    <property type="entry name" value="birA_ligase"/>
    <property type="match status" value="1"/>
</dbReference>
<evidence type="ECO:0000256" key="1">
    <source>
        <dbReference type="ARBA" id="ARBA00022598"/>
    </source>
</evidence>
<dbReference type="GO" id="GO:0005737">
    <property type="term" value="C:cytoplasm"/>
    <property type="evidence" value="ECO:0007669"/>
    <property type="project" value="TreeGrafter"/>
</dbReference>
<evidence type="ECO:0000256" key="6">
    <source>
        <dbReference type="ARBA" id="ARBA00047846"/>
    </source>
</evidence>
<keyword evidence="3" id="KW-0067">ATP-binding</keyword>
<dbReference type="InterPro" id="IPR004408">
    <property type="entry name" value="Biotin_CoA_COase_ligase"/>
</dbReference>
<dbReference type="GO" id="GO:0005524">
    <property type="term" value="F:ATP binding"/>
    <property type="evidence" value="ECO:0007669"/>
    <property type="project" value="UniProtKB-KW"/>
</dbReference>
<dbReference type="Proteomes" id="UP000410984">
    <property type="component" value="Unassembled WGS sequence"/>
</dbReference>
<evidence type="ECO:0000256" key="5">
    <source>
        <dbReference type="ARBA" id="ARBA00024227"/>
    </source>
</evidence>